<comment type="caution">
    <text evidence="1">The sequence shown here is derived from an EMBL/GenBank/DDBJ whole genome shotgun (WGS) entry which is preliminary data.</text>
</comment>
<accession>A3IHF8</accession>
<keyword evidence="2" id="KW-1185">Reference proteome</keyword>
<reference evidence="1 2" key="1">
    <citation type="submission" date="2007-03" db="EMBL/GenBank/DDBJ databases">
        <authorList>
            <person name="Stal L."/>
            <person name="Ferriera S."/>
            <person name="Johnson J."/>
            <person name="Kravitz S."/>
            <person name="Beeson K."/>
            <person name="Sutton G."/>
            <person name="Rogers Y.-H."/>
            <person name="Friedman R."/>
            <person name="Frazier M."/>
            <person name="Venter J.C."/>
        </authorList>
    </citation>
    <scope>NUCLEOTIDE SEQUENCE [LARGE SCALE GENOMIC DNA]</scope>
    <source>
        <strain evidence="1 2">CCY0110</strain>
    </source>
</reference>
<gene>
    <name evidence="1" type="ORF">CY0110_15632</name>
</gene>
<name>A3IHF8_9CHRO</name>
<protein>
    <submittedName>
        <fullName evidence="1">Uncharacterized protein</fullName>
    </submittedName>
</protein>
<dbReference type="EMBL" id="AAXW01000002">
    <property type="protein sequence ID" value="EAZ93240.1"/>
    <property type="molecule type" value="Genomic_DNA"/>
</dbReference>
<sequence length="31" mass="3643">MHFTNSRFVCAVAFFIHADRPMQRSLGFKMP</sequence>
<evidence type="ECO:0000313" key="2">
    <source>
        <dbReference type="Proteomes" id="UP000003781"/>
    </source>
</evidence>
<organism evidence="1 2">
    <name type="scientific">Crocosphaera chwakensis CCY0110</name>
    <dbReference type="NCBI Taxonomy" id="391612"/>
    <lineage>
        <taxon>Bacteria</taxon>
        <taxon>Bacillati</taxon>
        <taxon>Cyanobacteriota</taxon>
        <taxon>Cyanophyceae</taxon>
        <taxon>Oscillatoriophycideae</taxon>
        <taxon>Chroococcales</taxon>
        <taxon>Aphanothecaceae</taxon>
        <taxon>Crocosphaera</taxon>
        <taxon>Crocosphaera chwakensis</taxon>
    </lineage>
</organism>
<dbReference type="AlphaFoldDB" id="A3IHF8"/>
<evidence type="ECO:0000313" key="1">
    <source>
        <dbReference type="EMBL" id="EAZ93240.1"/>
    </source>
</evidence>
<proteinExistence type="predicted"/>
<dbReference type="Proteomes" id="UP000003781">
    <property type="component" value="Unassembled WGS sequence"/>
</dbReference>